<dbReference type="AlphaFoldDB" id="A0A2T1HZ07"/>
<dbReference type="NCBIfam" id="TIGR02226">
    <property type="entry name" value="two_anch"/>
    <property type="match status" value="1"/>
</dbReference>
<dbReference type="PANTHER" id="PTHR37464">
    <property type="entry name" value="BLL2463 PROTEIN"/>
    <property type="match status" value="1"/>
</dbReference>
<evidence type="ECO:0000259" key="2">
    <source>
        <dbReference type="Pfam" id="PF07584"/>
    </source>
</evidence>
<dbReference type="SUPFAM" id="SSF52317">
    <property type="entry name" value="Class I glutamine amidotransferase-like"/>
    <property type="match status" value="1"/>
</dbReference>
<proteinExistence type="predicted"/>
<keyword evidence="1" id="KW-1133">Transmembrane helix</keyword>
<dbReference type="RefSeq" id="WP_106334640.1">
    <property type="nucleotide sequence ID" value="NZ_PVZS01000001.1"/>
</dbReference>
<dbReference type="CDD" id="cd03143">
    <property type="entry name" value="A4_beta-galactosidase_middle_domain"/>
    <property type="match status" value="1"/>
</dbReference>
<feature type="domain" description="DUF4159" evidence="3">
    <location>
        <begin position="700"/>
        <end position="916"/>
    </location>
</feature>
<feature type="transmembrane region" description="Helical" evidence="1">
    <location>
        <begin position="61"/>
        <end position="83"/>
    </location>
</feature>
<dbReference type="OrthoDB" id="9773014at2"/>
<evidence type="ECO:0000313" key="4">
    <source>
        <dbReference type="EMBL" id="PSC06855.1"/>
    </source>
</evidence>
<sequence>MFEWLSLGFTTPAVLLALTALPALWLLLRVTPPQPRRIDFPPLRLILDLAPQQESPARTPWWLLVLRLLVAGLVIVAMAGPVWNALKQAVGRSGPVVLMVDAGWAAAPDWLDRMTAAEEIVRSAARDDRPVAVVSTGAPLAEVQMGDAGAALEKLRALKPAPHMPDRAAILPPLGRFLARERNAELVWIADGVAQGAQAPFRDGLKALVGSHALTIVSGPAARPLALAGVENAAAGMSVRVLRAEPNGRDAGVVRALDKRGLPLGEAPFSFSAGAAETRADLTIPVDLRNEIARLDIADERSAGAVALVDESSRRRRVGLVSGATADVAQPLLSPTYYVARALTPYADVREPRMGPNDAINQLLDEKVSMLVMADVGALPPDIRQKLANFVDKGGLLLRFAGSRLATATNDELSPVKLRRGGRALGGALSWESPRTLAPFDQASPFFGLPLPKDVGITRQLLAEPEADLSKKTWAALSDGTPIITAERRGQGLLVLVHVTADTTWSNLPLSGLFVDMLRRVTALAGAGDPQVQANANGQPATVSPLRTLDGFGVFQPPPATARPIALNAPLLASLDHPPGFYGSPDTPVAVNALAADATLAKLDVSGLGATLQPLRSEPPIDLRPWMIALALLGFAVDTLAVLWLGGRLTFGRARRAATTAGVILLAGAALLAAPPPQAFAAEQRPPVSPKEMDAALTTRFAYVTTGDANVDEISRSGLAGLSSFLSARTALSPGDPAPIDPARDELAVYPIIYWPIVAGRPAPSEAAVRKLDDFMKGGGTVIFDTRDALSNRPGGAPTPETAALRQILAGVAVPQLEPVPRDHVVTKAFYLIDSFPGRYADGQTWIEALPREGPDAERPARAGDGVSPIIITSNDWASAWAVGRRGEPLYPLTPGGARQRELAFRAGVNVVMYALTGNYKADQVHVPALLERLGQ</sequence>
<accession>A0A2T1HZ07</accession>
<dbReference type="PANTHER" id="PTHR37464:SF1">
    <property type="entry name" value="BLL2463 PROTEIN"/>
    <property type="match status" value="1"/>
</dbReference>
<reference evidence="5" key="1">
    <citation type="submission" date="2018-03" db="EMBL/GenBank/DDBJ databases">
        <authorList>
            <person name="Sun L."/>
            <person name="Liu H."/>
            <person name="Chen W."/>
            <person name="Huang K."/>
            <person name="Liu W."/>
            <person name="Gao X."/>
        </authorList>
    </citation>
    <scope>NUCLEOTIDE SEQUENCE [LARGE SCALE GENOMIC DNA]</scope>
    <source>
        <strain evidence="5">SH9</strain>
    </source>
</reference>
<gene>
    <name evidence="4" type="ORF">SLNSH_00245</name>
</gene>
<organism evidence="4 5">
    <name type="scientific">Alsobacter soli</name>
    <dbReference type="NCBI Taxonomy" id="2109933"/>
    <lineage>
        <taxon>Bacteria</taxon>
        <taxon>Pseudomonadati</taxon>
        <taxon>Pseudomonadota</taxon>
        <taxon>Alphaproteobacteria</taxon>
        <taxon>Hyphomicrobiales</taxon>
        <taxon>Alsobacteraceae</taxon>
        <taxon>Alsobacter</taxon>
    </lineage>
</organism>
<keyword evidence="1" id="KW-0812">Transmembrane</keyword>
<feature type="domain" description="Aerotolerance regulator N-terminal" evidence="2">
    <location>
        <begin position="8"/>
        <end position="81"/>
    </location>
</feature>
<dbReference type="Pfam" id="PF13709">
    <property type="entry name" value="DUF4159"/>
    <property type="match status" value="1"/>
</dbReference>
<dbReference type="Proteomes" id="UP000239772">
    <property type="component" value="Unassembled WGS sequence"/>
</dbReference>
<comment type="caution">
    <text evidence="4">The sequence shown here is derived from an EMBL/GenBank/DDBJ whole genome shotgun (WGS) entry which is preliminary data.</text>
</comment>
<dbReference type="InterPro" id="IPR025297">
    <property type="entry name" value="DUF4159"/>
</dbReference>
<dbReference type="Pfam" id="PF07584">
    <property type="entry name" value="BatA"/>
    <property type="match status" value="1"/>
</dbReference>
<feature type="transmembrane region" description="Helical" evidence="1">
    <location>
        <begin position="657"/>
        <end position="675"/>
    </location>
</feature>
<evidence type="ECO:0000259" key="3">
    <source>
        <dbReference type="Pfam" id="PF13709"/>
    </source>
</evidence>
<keyword evidence="1" id="KW-0472">Membrane</keyword>
<keyword evidence="5" id="KW-1185">Reference proteome</keyword>
<feature type="transmembrane region" description="Helical" evidence="1">
    <location>
        <begin position="6"/>
        <end position="28"/>
    </location>
</feature>
<dbReference type="InterPro" id="IPR011933">
    <property type="entry name" value="Double_TM_dom"/>
</dbReference>
<protein>
    <submittedName>
        <fullName evidence="4">LytTR family transcriptional regulator</fullName>
    </submittedName>
</protein>
<evidence type="ECO:0000256" key="1">
    <source>
        <dbReference type="SAM" id="Phobius"/>
    </source>
</evidence>
<feature type="transmembrane region" description="Helical" evidence="1">
    <location>
        <begin position="626"/>
        <end position="645"/>
    </location>
</feature>
<dbReference type="EMBL" id="PVZS01000001">
    <property type="protein sequence ID" value="PSC06855.1"/>
    <property type="molecule type" value="Genomic_DNA"/>
</dbReference>
<name>A0A2T1HZ07_9HYPH</name>
<dbReference type="InterPro" id="IPR024163">
    <property type="entry name" value="Aerotolerance_reg_N"/>
</dbReference>
<dbReference type="InterPro" id="IPR029062">
    <property type="entry name" value="Class_I_gatase-like"/>
</dbReference>
<evidence type="ECO:0000313" key="5">
    <source>
        <dbReference type="Proteomes" id="UP000239772"/>
    </source>
</evidence>
<dbReference type="Gene3D" id="3.40.50.12140">
    <property type="entry name" value="Domain of unknown function DUF4159"/>
    <property type="match status" value="1"/>
</dbReference>